<dbReference type="InterPro" id="IPR019531">
    <property type="entry name" value="Pmp4"/>
</dbReference>
<organism evidence="2 3">
    <name type="scientific">Hortaea werneckii</name>
    <name type="common">Black yeast</name>
    <name type="synonym">Cladosporium werneckii</name>
    <dbReference type="NCBI Taxonomy" id="91943"/>
    <lineage>
        <taxon>Eukaryota</taxon>
        <taxon>Fungi</taxon>
        <taxon>Dikarya</taxon>
        <taxon>Ascomycota</taxon>
        <taxon>Pezizomycotina</taxon>
        <taxon>Dothideomycetes</taxon>
        <taxon>Dothideomycetidae</taxon>
        <taxon>Mycosphaerellales</taxon>
        <taxon>Teratosphaeriaceae</taxon>
        <taxon>Hortaea</taxon>
    </lineage>
</organism>
<dbReference type="GO" id="GO:0005778">
    <property type="term" value="C:peroxisomal membrane"/>
    <property type="evidence" value="ECO:0007669"/>
    <property type="project" value="TreeGrafter"/>
</dbReference>
<evidence type="ECO:0000313" key="3">
    <source>
        <dbReference type="Proteomes" id="UP000281245"/>
    </source>
</evidence>
<protein>
    <recommendedName>
        <fullName evidence="4">Peroxisomal membrane protein 4</fullName>
    </recommendedName>
</protein>
<dbReference type="AlphaFoldDB" id="A0A3M6W1B5"/>
<feature type="region of interest" description="Disordered" evidence="1">
    <location>
        <begin position="13"/>
        <end position="81"/>
    </location>
</feature>
<dbReference type="Proteomes" id="UP000281245">
    <property type="component" value="Unassembled WGS sequence"/>
</dbReference>
<evidence type="ECO:0008006" key="4">
    <source>
        <dbReference type="Google" id="ProtNLM"/>
    </source>
</evidence>
<evidence type="ECO:0000313" key="2">
    <source>
        <dbReference type="EMBL" id="RMX72315.1"/>
    </source>
</evidence>
<dbReference type="PANTHER" id="PTHR15460:SF3">
    <property type="entry name" value="PEROXISOMAL MEMBRANE PROTEIN 4"/>
    <property type="match status" value="1"/>
</dbReference>
<feature type="region of interest" description="Disordered" evidence="1">
    <location>
        <begin position="114"/>
        <end position="139"/>
    </location>
</feature>
<comment type="caution">
    <text evidence="2">The sequence shown here is derived from an EMBL/GenBank/DDBJ whole genome shotgun (WGS) entry which is preliminary data.</text>
</comment>
<dbReference type="VEuPathDB" id="FungiDB:BTJ68_05419"/>
<dbReference type="VEuPathDB" id="FungiDB:BTJ68_02439"/>
<accession>A0A3M6W1B5</accession>
<reference evidence="2 3" key="1">
    <citation type="journal article" date="2018" name="BMC Genomics">
        <title>Genomic evidence for intraspecific hybridization in a clonal and extremely halotolerant yeast.</title>
        <authorList>
            <person name="Gostincar C."/>
            <person name="Stajich J.E."/>
            <person name="Zupancic J."/>
            <person name="Zalar P."/>
            <person name="Gunde-Cimerman N."/>
        </authorList>
    </citation>
    <scope>NUCLEOTIDE SEQUENCE [LARGE SCALE GENOMIC DNA]</scope>
    <source>
        <strain evidence="2 3">EXF-6656</strain>
    </source>
</reference>
<dbReference type="Pfam" id="PF02466">
    <property type="entry name" value="Tim17"/>
    <property type="match status" value="1"/>
</dbReference>
<proteinExistence type="predicted"/>
<feature type="compositionally biased region" description="Polar residues" evidence="1">
    <location>
        <begin position="120"/>
        <end position="134"/>
    </location>
</feature>
<dbReference type="EMBL" id="QWIJ01002246">
    <property type="protein sequence ID" value="RMX72315.1"/>
    <property type="molecule type" value="Genomic_DNA"/>
</dbReference>
<sequence>MPKHKLVKELMKMRLPGGSPSPKKALTDSAASGWGGGADTRGVAGNGWDNQSNGGKQTHVGGWDEQSAHGRGHSSSKSVHSISKGYAANAGWDDPQPQQADNVAWGGNTIAANAWGGNSARESNNQAGWANNTPAAGGGWDGAASWKPVRYKAPAVHDIDSEGSLATGFTRSSSSSPVPVHNFGGFAERQKLAHHDGPVSPIAENAGVGAGGGALRGQEHFGPGNPGANYPGFSSAGQGLLPWGGANGYDLSENPMKKWEKGGWAREMVEGVPKTNNRLHQAITGSTATMDNLKALQESIEKNIILNPKYHDPLVLVKAIRNGLVYGSKVRFPHALVMIFLFRSGTVQEKIKLIYKATRQHATNLAKFALLYKSSMLALKGVNGGKEQSVHSFMAGLFGSYWVFGHGKAGTSSVNQQICIYVFARVVLAFAKLAVQPPGDNSLVGSRYGGHGGKGLLGLNEEQLQRVRQNSWPVFASLSWACVMWLFRWYPETLQPSLRSSMQYIYGNADTWDGAKNFLWHNK</sequence>
<name>A0A3M6W1B5_HORWE</name>
<dbReference type="PANTHER" id="PTHR15460">
    <property type="entry name" value="PEROXISOMAL MEMBRANE PROTEIN 4"/>
    <property type="match status" value="1"/>
</dbReference>
<gene>
    <name evidence="2" type="ORF">D0869_14742</name>
</gene>
<evidence type="ECO:0000256" key="1">
    <source>
        <dbReference type="SAM" id="MobiDB-lite"/>
    </source>
</evidence>
<dbReference type="OrthoDB" id="39659at2759"/>